<gene>
    <name evidence="1" type="ORF">LCGC14_3047190</name>
</gene>
<dbReference type="AlphaFoldDB" id="A0A0F8XB13"/>
<proteinExistence type="predicted"/>
<evidence type="ECO:0000313" key="1">
    <source>
        <dbReference type="EMBL" id="KKK58165.1"/>
    </source>
</evidence>
<organism evidence="1">
    <name type="scientific">marine sediment metagenome</name>
    <dbReference type="NCBI Taxonomy" id="412755"/>
    <lineage>
        <taxon>unclassified sequences</taxon>
        <taxon>metagenomes</taxon>
        <taxon>ecological metagenomes</taxon>
    </lineage>
</organism>
<name>A0A0F8XB13_9ZZZZ</name>
<feature type="non-terminal residue" evidence="1">
    <location>
        <position position="257"/>
    </location>
</feature>
<accession>A0A0F8XB13</accession>
<protein>
    <submittedName>
        <fullName evidence="1">Uncharacterized protein</fullName>
    </submittedName>
</protein>
<sequence>MSRRRYTLAFDHHNMVPGKAATSTVQVLWRTEDGVTDCYGTGSAPTTANTYAEGCIYRKFVAAGVSIIYYNYGTYASPDFEALLDVNNVVNQIEAEHLATAADDSGPSPLIWDDAPVLEVTLNPGKGFHVFEDFLYPDVYATGVLNGGLLMTQQSGGGAAAILSTVAGGVLEMDTGTAGADDGPSVQFPGMQVLPAPSTKIYFEARVKVDMDNGDTIIGLGDSASVSNLLGTGTIVTNKDMAVFFRDDGVADAKMGI</sequence>
<dbReference type="EMBL" id="LAZR01064115">
    <property type="protein sequence ID" value="KKK58165.1"/>
    <property type="molecule type" value="Genomic_DNA"/>
</dbReference>
<comment type="caution">
    <text evidence="1">The sequence shown here is derived from an EMBL/GenBank/DDBJ whole genome shotgun (WGS) entry which is preliminary data.</text>
</comment>
<reference evidence="1" key="1">
    <citation type="journal article" date="2015" name="Nature">
        <title>Complex archaea that bridge the gap between prokaryotes and eukaryotes.</title>
        <authorList>
            <person name="Spang A."/>
            <person name="Saw J.H."/>
            <person name="Jorgensen S.L."/>
            <person name="Zaremba-Niedzwiedzka K."/>
            <person name="Martijn J."/>
            <person name="Lind A.E."/>
            <person name="van Eijk R."/>
            <person name="Schleper C."/>
            <person name="Guy L."/>
            <person name="Ettema T.J."/>
        </authorList>
    </citation>
    <scope>NUCLEOTIDE SEQUENCE</scope>
</reference>